<dbReference type="CDD" id="cd00112">
    <property type="entry name" value="LDLa"/>
    <property type="match status" value="1"/>
</dbReference>
<feature type="domain" description="SRCR" evidence="15">
    <location>
        <begin position="255"/>
        <end position="352"/>
    </location>
</feature>
<dbReference type="InterPro" id="IPR002172">
    <property type="entry name" value="LDrepeatLR_classA_rpt"/>
</dbReference>
<dbReference type="InterPro" id="IPR009003">
    <property type="entry name" value="Peptidase_S1_PA"/>
</dbReference>
<reference evidence="16 17" key="1">
    <citation type="submission" date="2023-11" db="EMBL/GenBank/DDBJ databases">
        <title>Halocaridina rubra genome assembly.</title>
        <authorList>
            <person name="Smith C."/>
        </authorList>
    </citation>
    <scope>NUCLEOTIDE SEQUENCE [LARGE SCALE GENOMIC DNA]</scope>
    <source>
        <strain evidence="16">EP-1</strain>
        <tissue evidence="16">Whole</tissue>
    </source>
</reference>
<dbReference type="InterPro" id="IPR033116">
    <property type="entry name" value="TRYPSIN_SER"/>
</dbReference>
<keyword evidence="5" id="KW-0677">Repeat</keyword>
<comment type="caution">
    <text evidence="16">The sequence shown here is derived from an EMBL/GenBank/DDBJ whole genome shotgun (WGS) entry which is preliminary data.</text>
</comment>
<dbReference type="PROSITE" id="PS50240">
    <property type="entry name" value="TRYPSIN_DOM"/>
    <property type="match status" value="1"/>
</dbReference>
<dbReference type="Pfam" id="PF00057">
    <property type="entry name" value="Ldl_recept_a"/>
    <property type="match status" value="1"/>
</dbReference>
<gene>
    <name evidence="16" type="primary">PRSS12_1</name>
    <name evidence="16" type="ORF">SK128_003425</name>
</gene>
<evidence type="ECO:0000256" key="4">
    <source>
        <dbReference type="ARBA" id="ARBA00022729"/>
    </source>
</evidence>
<sequence length="633" mass="69389">VLVDGLLMYICDDGFGFSEADAVCRELGYNGAERFTKNNFYGSNTPEFRRTAPNFLSARLNCTDLSNINYRDCPESVPAHDCVATERAGVECRQSQSQCQESEFLCRDSVTCIPREDVCDGISQCPDNSDDSEELCTDVSVTRVVSNREINIPGAIVGSVQVKYNEEWGVMCDDRAETNEAKVICRSMGYGGSWAVAFQGSYLGEANGKMIVDTPRCTGNEDWLGECPNIDWGTSDCPEEREDLGVFCLSEDIAIRLNTDGPRHSGRVEMMINGVQGSVCDSGFDIFDAKVICRMLGYTGDAIAHRGAGRGTGPVFNLQLDCLGLEKNLQDCRVRFAGKACPSSNTAGVTCSMSSTNEAQLQTLLGNTECGIPEDSSAQFLTRLAKVRGGLPPPRFGTPWLIALRTRREAGGELLCGGVIISEDFVLTAAHCVNVFGRLNIVIRVGDYNSDFNEDYEEDFYIDKIWTHEYEDENAFNDNDIALIKIERKNGRGIRFGPRVRPVCLPSIDDDYNTLSRCTVAGWGPKFFLDDPESRLNEAGTDIISDYICEGSGGGPANYTSSMVCVGRPRVNPCRGDSGGPLVCPVEGRHTVYGLVSSGRPCSFSTSSDTFTRVTKFLDWILEKVKSSLILRQ</sequence>
<evidence type="ECO:0000256" key="11">
    <source>
        <dbReference type="ARBA" id="ARBA00023180"/>
    </source>
</evidence>
<dbReference type="SUPFAM" id="SSF56487">
    <property type="entry name" value="SRCR-like"/>
    <property type="match status" value="3"/>
</dbReference>
<dbReference type="GO" id="GO:0016020">
    <property type="term" value="C:membrane"/>
    <property type="evidence" value="ECO:0007669"/>
    <property type="project" value="UniProtKB-SubCell"/>
</dbReference>
<evidence type="ECO:0000256" key="1">
    <source>
        <dbReference type="ARBA" id="ARBA00004167"/>
    </source>
</evidence>
<feature type="disulfide bond" evidence="12">
    <location>
        <begin position="217"/>
        <end position="227"/>
    </location>
</feature>
<dbReference type="SMART" id="SM00202">
    <property type="entry name" value="SR"/>
    <property type="match status" value="3"/>
</dbReference>
<evidence type="ECO:0000256" key="13">
    <source>
        <dbReference type="RuleBase" id="RU363034"/>
    </source>
</evidence>
<keyword evidence="11" id="KW-0325">Glycoprotein</keyword>
<dbReference type="GO" id="GO:0004252">
    <property type="term" value="F:serine-type endopeptidase activity"/>
    <property type="evidence" value="ECO:0007669"/>
    <property type="project" value="InterPro"/>
</dbReference>
<dbReference type="SMART" id="SM00020">
    <property type="entry name" value="Tryp_SPc"/>
    <property type="match status" value="1"/>
</dbReference>
<keyword evidence="17" id="KW-1185">Reference proteome</keyword>
<dbReference type="Gene3D" id="2.40.10.10">
    <property type="entry name" value="Trypsin-like serine proteases"/>
    <property type="match status" value="1"/>
</dbReference>
<dbReference type="CDD" id="cd00190">
    <property type="entry name" value="Tryp_SPc"/>
    <property type="match status" value="1"/>
</dbReference>
<keyword evidence="6 13" id="KW-0378">Hydrolase</keyword>
<dbReference type="InterPro" id="IPR001190">
    <property type="entry name" value="SRCR"/>
</dbReference>
<dbReference type="PANTHER" id="PTHR48071:SF18">
    <property type="entry name" value="DELETED IN MALIGNANT BRAIN TUMORS 1 PROTEIN-RELATED"/>
    <property type="match status" value="1"/>
</dbReference>
<comment type="caution">
    <text evidence="12">Lacks conserved residue(s) required for the propagation of feature annotation.</text>
</comment>
<dbReference type="PROSITE" id="PS01209">
    <property type="entry name" value="LDLRA_1"/>
    <property type="match status" value="1"/>
</dbReference>
<dbReference type="PROSITE" id="PS50287">
    <property type="entry name" value="SRCR_2"/>
    <property type="match status" value="3"/>
</dbReference>
<dbReference type="PROSITE" id="PS50068">
    <property type="entry name" value="LDLRA_2"/>
    <property type="match status" value="1"/>
</dbReference>
<dbReference type="PRINTS" id="PR00258">
    <property type="entry name" value="SPERACTRCPTR"/>
</dbReference>
<feature type="disulfide bond" evidence="12">
    <location>
        <begin position="322"/>
        <end position="332"/>
    </location>
</feature>
<keyword evidence="4" id="KW-0732">Signal</keyword>
<organism evidence="16 17">
    <name type="scientific">Halocaridina rubra</name>
    <name type="common">Hawaiian red shrimp</name>
    <dbReference type="NCBI Taxonomy" id="373956"/>
    <lineage>
        <taxon>Eukaryota</taxon>
        <taxon>Metazoa</taxon>
        <taxon>Ecdysozoa</taxon>
        <taxon>Arthropoda</taxon>
        <taxon>Crustacea</taxon>
        <taxon>Multicrustacea</taxon>
        <taxon>Malacostraca</taxon>
        <taxon>Eumalacostraca</taxon>
        <taxon>Eucarida</taxon>
        <taxon>Decapoda</taxon>
        <taxon>Pleocyemata</taxon>
        <taxon>Caridea</taxon>
        <taxon>Atyoidea</taxon>
        <taxon>Atyidae</taxon>
        <taxon>Halocaridina</taxon>
    </lineage>
</organism>
<dbReference type="PROSITE" id="PS00134">
    <property type="entry name" value="TRYPSIN_HIS"/>
    <property type="match status" value="1"/>
</dbReference>
<protein>
    <submittedName>
        <fullName evidence="16">Neurotrypsin</fullName>
    </submittedName>
</protein>
<keyword evidence="9" id="KW-0472">Membrane</keyword>
<dbReference type="EMBL" id="JAXCGZ010017100">
    <property type="protein sequence ID" value="KAK7068860.1"/>
    <property type="molecule type" value="Genomic_DNA"/>
</dbReference>
<dbReference type="InterPro" id="IPR018114">
    <property type="entry name" value="TRYPSIN_HIS"/>
</dbReference>
<dbReference type="InterPro" id="IPR036055">
    <property type="entry name" value="LDL_receptor-like_sf"/>
</dbReference>
<evidence type="ECO:0000256" key="10">
    <source>
        <dbReference type="ARBA" id="ARBA00023157"/>
    </source>
</evidence>
<dbReference type="FunFam" id="2.40.10.10:FF:000068">
    <property type="entry name" value="transmembrane protease serine 2"/>
    <property type="match status" value="1"/>
</dbReference>
<dbReference type="InterPro" id="IPR001314">
    <property type="entry name" value="Peptidase_S1A"/>
</dbReference>
<evidence type="ECO:0000256" key="9">
    <source>
        <dbReference type="ARBA" id="ARBA00023136"/>
    </source>
</evidence>
<evidence type="ECO:0000256" key="7">
    <source>
        <dbReference type="ARBA" id="ARBA00022825"/>
    </source>
</evidence>
<keyword evidence="2 13" id="KW-0645">Protease</keyword>
<dbReference type="Gene3D" id="4.10.400.10">
    <property type="entry name" value="Low-density Lipoprotein Receptor"/>
    <property type="match status" value="1"/>
</dbReference>
<dbReference type="Pfam" id="PF00089">
    <property type="entry name" value="Trypsin"/>
    <property type="match status" value="1"/>
</dbReference>
<evidence type="ECO:0000256" key="2">
    <source>
        <dbReference type="ARBA" id="ARBA00022670"/>
    </source>
</evidence>
<feature type="domain" description="SRCR" evidence="15">
    <location>
        <begin position="142"/>
        <end position="249"/>
    </location>
</feature>
<evidence type="ECO:0000259" key="15">
    <source>
        <dbReference type="PROSITE" id="PS50287"/>
    </source>
</evidence>
<feature type="domain" description="SRCR" evidence="15">
    <location>
        <begin position="1"/>
        <end position="93"/>
    </location>
</feature>
<dbReference type="PANTHER" id="PTHR48071">
    <property type="entry name" value="SRCR DOMAIN-CONTAINING PROTEIN"/>
    <property type="match status" value="1"/>
</dbReference>
<feature type="non-terminal residue" evidence="16">
    <location>
        <position position="1"/>
    </location>
</feature>
<evidence type="ECO:0000259" key="14">
    <source>
        <dbReference type="PROSITE" id="PS50240"/>
    </source>
</evidence>
<comment type="subcellular location">
    <subcellularLocation>
        <location evidence="1">Membrane</location>
        <topology evidence="1">Single-pass membrane protein</topology>
    </subcellularLocation>
</comment>
<keyword evidence="3" id="KW-0812">Transmembrane</keyword>
<dbReference type="Pfam" id="PF00530">
    <property type="entry name" value="SRCR"/>
    <property type="match status" value="3"/>
</dbReference>
<name>A0AAN9A1H8_HALRR</name>
<dbReference type="SUPFAM" id="SSF50494">
    <property type="entry name" value="Trypsin-like serine proteases"/>
    <property type="match status" value="1"/>
</dbReference>
<dbReference type="PROSITE" id="PS00135">
    <property type="entry name" value="TRYPSIN_SER"/>
    <property type="match status" value="1"/>
</dbReference>
<dbReference type="InterPro" id="IPR043504">
    <property type="entry name" value="Peptidase_S1_PA_chymotrypsin"/>
</dbReference>
<evidence type="ECO:0000256" key="6">
    <source>
        <dbReference type="ARBA" id="ARBA00022801"/>
    </source>
</evidence>
<keyword evidence="10 12" id="KW-1015">Disulfide bond</keyword>
<evidence type="ECO:0000256" key="5">
    <source>
        <dbReference type="ARBA" id="ARBA00022737"/>
    </source>
</evidence>
<dbReference type="Gene3D" id="3.10.250.10">
    <property type="entry name" value="SRCR-like domain"/>
    <property type="match status" value="3"/>
</dbReference>
<dbReference type="InterPro" id="IPR001254">
    <property type="entry name" value="Trypsin_dom"/>
</dbReference>
<dbReference type="GO" id="GO:0006508">
    <property type="term" value="P:proteolysis"/>
    <property type="evidence" value="ECO:0007669"/>
    <property type="project" value="UniProtKB-KW"/>
</dbReference>
<dbReference type="InterPro" id="IPR036772">
    <property type="entry name" value="SRCR-like_dom_sf"/>
</dbReference>
<proteinExistence type="predicted"/>
<dbReference type="PRINTS" id="PR00722">
    <property type="entry name" value="CHYMOTRYPSIN"/>
</dbReference>
<keyword evidence="8" id="KW-1133">Transmembrane helix</keyword>
<evidence type="ECO:0000313" key="16">
    <source>
        <dbReference type="EMBL" id="KAK7068860.1"/>
    </source>
</evidence>
<evidence type="ECO:0000256" key="3">
    <source>
        <dbReference type="ARBA" id="ARBA00022692"/>
    </source>
</evidence>
<dbReference type="SMART" id="SM00192">
    <property type="entry name" value="LDLa"/>
    <property type="match status" value="1"/>
</dbReference>
<evidence type="ECO:0000256" key="12">
    <source>
        <dbReference type="PROSITE-ProRule" id="PRU00196"/>
    </source>
</evidence>
<dbReference type="AlphaFoldDB" id="A0AAN9A1H8"/>
<accession>A0AAN9A1H8</accession>
<evidence type="ECO:0000256" key="8">
    <source>
        <dbReference type="ARBA" id="ARBA00022989"/>
    </source>
</evidence>
<dbReference type="InterPro" id="IPR023415">
    <property type="entry name" value="LDLR_class-A_CS"/>
</dbReference>
<evidence type="ECO:0000313" key="17">
    <source>
        <dbReference type="Proteomes" id="UP001381693"/>
    </source>
</evidence>
<keyword evidence="7 13" id="KW-0720">Serine protease</keyword>
<dbReference type="FunFam" id="3.10.250.10:FF:000016">
    <property type="entry name" value="Scavenger receptor cysteine-rich protein type 12"/>
    <property type="match status" value="2"/>
</dbReference>
<feature type="domain" description="Peptidase S1" evidence="14">
    <location>
        <begin position="387"/>
        <end position="626"/>
    </location>
</feature>
<dbReference type="Proteomes" id="UP001381693">
    <property type="component" value="Unassembled WGS sequence"/>
</dbReference>
<dbReference type="SUPFAM" id="SSF57424">
    <property type="entry name" value="LDL receptor-like module"/>
    <property type="match status" value="1"/>
</dbReference>